<dbReference type="EMBL" id="BSUZ01000001">
    <property type="protein sequence ID" value="GMA88286.1"/>
    <property type="molecule type" value="Genomic_DNA"/>
</dbReference>
<name>A0ABQ6JJ55_9ACTN</name>
<accession>A0ABQ6JJ55</accession>
<evidence type="ECO:0008006" key="3">
    <source>
        <dbReference type="Google" id="ProtNLM"/>
    </source>
</evidence>
<keyword evidence="2" id="KW-1185">Reference proteome</keyword>
<protein>
    <recommendedName>
        <fullName evidence="3">LytR/CpsA/Psr regulator C-terminal domain-containing protein</fullName>
    </recommendedName>
</protein>
<sequence length="71" mass="7231">MVLNRGTATARATTYLTGLGYPQPVVTVSADGLTVNVASRSTVETKMLSLIGIRDFDITATASASAVTGIG</sequence>
<comment type="caution">
    <text evidence="1">The sequence shown here is derived from an EMBL/GenBank/DDBJ whole genome shotgun (WGS) entry which is preliminary data.</text>
</comment>
<evidence type="ECO:0000313" key="1">
    <source>
        <dbReference type="EMBL" id="GMA88286.1"/>
    </source>
</evidence>
<proteinExistence type="predicted"/>
<evidence type="ECO:0000313" key="2">
    <source>
        <dbReference type="Proteomes" id="UP001157017"/>
    </source>
</evidence>
<dbReference type="Proteomes" id="UP001157017">
    <property type="component" value="Unassembled WGS sequence"/>
</dbReference>
<reference evidence="2" key="1">
    <citation type="journal article" date="2019" name="Int. J. Syst. Evol. Microbiol.">
        <title>The Global Catalogue of Microorganisms (GCM) 10K type strain sequencing project: providing services to taxonomists for standard genome sequencing and annotation.</title>
        <authorList>
            <consortium name="The Broad Institute Genomics Platform"/>
            <consortium name="The Broad Institute Genome Sequencing Center for Infectious Disease"/>
            <person name="Wu L."/>
            <person name="Ma J."/>
        </authorList>
    </citation>
    <scope>NUCLEOTIDE SEQUENCE [LARGE SCALE GENOMIC DNA]</scope>
    <source>
        <strain evidence="2">NBRC 108730</strain>
    </source>
</reference>
<organism evidence="1 2">
    <name type="scientific">Angustibacter aerolatus</name>
    <dbReference type="NCBI Taxonomy" id="1162965"/>
    <lineage>
        <taxon>Bacteria</taxon>
        <taxon>Bacillati</taxon>
        <taxon>Actinomycetota</taxon>
        <taxon>Actinomycetes</taxon>
        <taxon>Kineosporiales</taxon>
        <taxon>Kineosporiaceae</taxon>
    </lineage>
</organism>
<gene>
    <name evidence="1" type="ORF">GCM10025868_35360</name>
</gene>